<name>A0A1F6D7D0_HANXR</name>
<evidence type="ECO:0000259" key="2">
    <source>
        <dbReference type="Pfam" id="PF02638"/>
    </source>
</evidence>
<evidence type="ECO:0000313" key="3">
    <source>
        <dbReference type="EMBL" id="OGG57230.1"/>
    </source>
</evidence>
<gene>
    <name evidence="3" type="ORF">A3F84_21750</name>
</gene>
<proteinExistence type="predicted"/>
<reference evidence="3 4" key="1">
    <citation type="journal article" date="2016" name="Nat. Commun.">
        <title>Thousands of microbial genomes shed light on interconnected biogeochemical processes in an aquifer system.</title>
        <authorList>
            <person name="Anantharaman K."/>
            <person name="Brown C.T."/>
            <person name="Hug L.A."/>
            <person name="Sharon I."/>
            <person name="Castelle C.J."/>
            <person name="Probst A.J."/>
            <person name="Thomas B.C."/>
            <person name="Singh A."/>
            <person name="Wilkins M.J."/>
            <person name="Karaoz U."/>
            <person name="Brodie E.L."/>
            <person name="Williams K.H."/>
            <person name="Hubbard S.S."/>
            <person name="Banfield J.F."/>
        </authorList>
    </citation>
    <scope>NUCLEOTIDE SEQUENCE [LARGE SCALE GENOMIC DNA]</scope>
    <source>
        <strain evidence="4">RIFCSPLOWO2_12_FULL_64_10</strain>
    </source>
</reference>
<dbReference type="Gene3D" id="3.20.20.80">
    <property type="entry name" value="Glycosidases"/>
    <property type="match status" value="1"/>
</dbReference>
<evidence type="ECO:0000256" key="1">
    <source>
        <dbReference type="ARBA" id="ARBA00022729"/>
    </source>
</evidence>
<dbReference type="PANTHER" id="PTHR43405:SF1">
    <property type="entry name" value="GLYCOSYL HYDROLASE DIGH"/>
    <property type="match status" value="1"/>
</dbReference>
<evidence type="ECO:0000313" key="4">
    <source>
        <dbReference type="Proteomes" id="UP000178606"/>
    </source>
</evidence>
<dbReference type="Proteomes" id="UP000178606">
    <property type="component" value="Unassembled WGS sequence"/>
</dbReference>
<sequence>MAKRIPKAVWSHPGRDYQTGKASVRPMVERLAQAGFELIVPCLKGHGPVSYQSKVAHVADWCKEWDPLAVLAEEAGRAGVKVHAWLCVFTEGEGSALVEKRTDLSALDPEGKKLDWACPRAQEVQDYAFSLYEELMGYDIAGVHLDYIRYGGQNSCYCPRCQRAFSEVHGLEPSRLGVRDALRGDWLAFRAEPVTRFVERLSATVKGRGKELSAAVFPDYPGCYVGVGQDWADWVERGLLDLLLPMNYTISTEVARRRTQAHAAYVKGKVPLYEGLGKTSSHSHLPTKNLVAQVEAVLTAGADGICLFSHGGVTDEDLRALKGF</sequence>
<dbReference type="Pfam" id="PF02638">
    <property type="entry name" value="GHL10"/>
    <property type="match status" value="1"/>
</dbReference>
<dbReference type="InterPro" id="IPR003790">
    <property type="entry name" value="GHL10"/>
</dbReference>
<dbReference type="InterPro" id="IPR052177">
    <property type="entry name" value="Divisome_Glycosyl_Hydrolase"/>
</dbReference>
<dbReference type="EMBL" id="MFKF01000007">
    <property type="protein sequence ID" value="OGG57230.1"/>
    <property type="molecule type" value="Genomic_DNA"/>
</dbReference>
<comment type="caution">
    <text evidence="3">The sequence shown here is derived from an EMBL/GenBank/DDBJ whole genome shotgun (WGS) entry which is preliminary data.</text>
</comment>
<dbReference type="InterPro" id="IPR017853">
    <property type="entry name" value="GH"/>
</dbReference>
<accession>A0A1F6D7D0</accession>
<dbReference type="SUPFAM" id="SSF51445">
    <property type="entry name" value="(Trans)glycosidases"/>
    <property type="match status" value="1"/>
</dbReference>
<feature type="domain" description="Glycosyl hydrolase-like 10" evidence="2">
    <location>
        <begin position="24"/>
        <end position="256"/>
    </location>
</feature>
<dbReference type="PANTHER" id="PTHR43405">
    <property type="entry name" value="GLYCOSYL HYDROLASE DIGH"/>
    <property type="match status" value="1"/>
</dbReference>
<protein>
    <recommendedName>
        <fullName evidence="2">Glycosyl hydrolase-like 10 domain-containing protein</fullName>
    </recommendedName>
</protein>
<dbReference type="AlphaFoldDB" id="A0A1F6D7D0"/>
<keyword evidence="1" id="KW-0732">Signal</keyword>
<organism evidence="3 4">
    <name type="scientific">Handelsmanbacteria sp. (strain RIFCSPLOWO2_12_FULL_64_10)</name>
    <dbReference type="NCBI Taxonomy" id="1817868"/>
    <lineage>
        <taxon>Bacteria</taxon>
        <taxon>Candidatus Handelsmaniibacteriota</taxon>
    </lineage>
</organism>